<organism evidence="3 4">
    <name type="scientific">Enterococcus canis</name>
    <dbReference type="NCBI Taxonomy" id="214095"/>
    <lineage>
        <taxon>Bacteria</taxon>
        <taxon>Bacillati</taxon>
        <taxon>Bacillota</taxon>
        <taxon>Bacilli</taxon>
        <taxon>Lactobacillales</taxon>
        <taxon>Enterococcaceae</taxon>
        <taxon>Enterococcus</taxon>
    </lineage>
</organism>
<name>A0A1L8RGK0_9ENTE</name>
<keyword evidence="4" id="KW-1185">Reference proteome</keyword>
<dbReference type="Gene3D" id="1.10.1530.10">
    <property type="match status" value="1"/>
</dbReference>
<dbReference type="PANTHER" id="PTHR11091">
    <property type="entry name" value="OXIDOREDUCTASE-RELATED"/>
    <property type="match status" value="1"/>
</dbReference>
<dbReference type="Gene3D" id="3.30.1370.60">
    <property type="entry name" value="Hypothetical oxidoreductase yiak, domain 2"/>
    <property type="match status" value="1"/>
</dbReference>
<dbReference type="InterPro" id="IPR043143">
    <property type="entry name" value="Mal/L-sulf/L-lact_DH-like_NADP"/>
</dbReference>
<protein>
    <submittedName>
        <fullName evidence="3">Lactate dehydrogenase</fullName>
    </submittedName>
</protein>
<evidence type="ECO:0000256" key="1">
    <source>
        <dbReference type="ARBA" id="ARBA00006056"/>
    </source>
</evidence>
<evidence type="ECO:0000256" key="2">
    <source>
        <dbReference type="ARBA" id="ARBA00023002"/>
    </source>
</evidence>
<gene>
    <name evidence="3" type="ORF">RU97_GL001508</name>
</gene>
<comment type="caution">
    <text evidence="3">The sequence shown here is derived from an EMBL/GenBank/DDBJ whole genome shotgun (WGS) entry which is preliminary data.</text>
</comment>
<dbReference type="SUPFAM" id="SSF89733">
    <property type="entry name" value="L-sulfolactate dehydrogenase-like"/>
    <property type="match status" value="1"/>
</dbReference>
<dbReference type="GO" id="GO:0016491">
    <property type="term" value="F:oxidoreductase activity"/>
    <property type="evidence" value="ECO:0007669"/>
    <property type="project" value="UniProtKB-KW"/>
</dbReference>
<accession>A0A1L8RGK0</accession>
<dbReference type="Pfam" id="PF02615">
    <property type="entry name" value="Ldh_2"/>
    <property type="match status" value="1"/>
</dbReference>
<sequence>MPQELSYESFEQLEKFMELGFEAVGVPKDDAATCAKVLIESDKRGIDSHGVGRFKPIYIDRIEDGIQHVKTKIDVIRETKTTAVLDGNDGMGHVIGVKAMEMAIEKAKEYGMGMVAVRNSTHYGIAGYYPLMAAKEGMIGITGTNARPSIAPTFGVENMLGTNPLTIGFPTDEDFPFVLDCATSITQRGKIEHYARIGKTMPYGWVIDENGEAVTDPDIALEGLVKGTCALTPLGGIGEELAGYKGYGYATVVEVLSAALQGGSFLHQLTGVGTNGEKEPYHLGHFFMAIDINAFTDQKEFEKTSGDILRALRASKKAKGEERIYTAGEKEYLAFLERSEKGVPLNPAVKKSLTDVRDKYNVDFTFSWEK</sequence>
<dbReference type="AlphaFoldDB" id="A0A1L8RGK0"/>
<dbReference type="RefSeq" id="WP_067394312.1">
    <property type="nucleotide sequence ID" value="NZ_JXKH01000003.1"/>
</dbReference>
<dbReference type="InterPro" id="IPR003767">
    <property type="entry name" value="Malate/L-lactate_DH-like"/>
</dbReference>
<proteinExistence type="inferred from homology"/>
<dbReference type="PANTHER" id="PTHR11091:SF0">
    <property type="entry name" value="MALATE DEHYDROGENASE"/>
    <property type="match status" value="1"/>
</dbReference>
<dbReference type="InterPro" id="IPR043144">
    <property type="entry name" value="Mal/L-sulf/L-lact_DH-like_ah"/>
</dbReference>
<keyword evidence="2" id="KW-0560">Oxidoreductase</keyword>
<comment type="similarity">
    <text evidence="1">Belongs to the LDH2/MDH2 oxidoreductase family.</text>
</comment>
<dbReference type="Proteomes" id="UP000181884">
    <property type="component" value="Unassembled WGS sequence"/>
</dbReference>
<dbReference type="InterPro" id="IPR036111">
    <property type="entry name" value="Mal/L-sulfo/L-lacto_DH-like_sf"/>
</dbReference>
<dbReference type="STRING" id="214095.RU97_GL001508"/>
<reference evidence="3 4" key="1">
    <citation type="submission" date="2014-12" db="EMBL/GenBank/DDBJ databases">
        <title>Draft genome sequences of 29 type strains of Enterococci.</title>
        <authorList>
            <person name="Zhong Z."/>
            <person name="Sun Z."/>
            <person name="Liu W."/>
            <person name="Zhang W."/>
            <person name="Zhang H."/>
        </authorList>
    </citation>
    <scope>NUCLEOTIDE SEQUENCE [LARGE SCALE GENOMIC DNA]</scope>
    <source>
        <strain evidence="3 4">DSM 17029</strain>
    </source>
</reference>
<evidence type="ECO:0000313" key="3">
    <source>
        <dbReference type="EMBL" id="OJG18890.1"/>
    </source>
</evidence>
<evidence type="ECO:0000313" key="4">
    <source>
        <dbReference type="Proteomes" id="UP000181884"/>
    </source>
</evidence>
<dbReference type="EMBL" id="JXKH01000003">
    <property type="protein sequence ID" value="OJG18890.1"/>
    <property type="molecule type" value="Genomic_DNA"/>
</dbReference>